<name>A0ABS5HZK7_9GAMM</name>
<feature type="domain" description="GGDEF" evidence="3">
    <location>
        <begin position="275"/>
        <end position="411"/>
    </location>
</feature>
<dbReference type="EMBL" id="JAAIKR010000002">
    <property type="protein sequence ID" value="MBR9727215.1"/>
    <property type="molecule type" value="Genomic_DNA"/>
</dbReference>
<dbReference type="InterPro" id="IPR050469">
    <property type="entry name" value="Diguanylate_Cyclase"/>
</dbReference>
<dbReference type="InterPro" id="IPR029787">
    <property type="entry name" value="Nucleotide_cyclase"/>
</dbReference>
<accession>A0ABS5HZK7</accession>
<protein>
    <recommendedName>
        <fullName evidence="1">diguanylate cyclase</fullName>
        <ecNumber evidence="1">2.7.7.65</ecNumber>
    </recommendedName>
</protein>
<comment type="caution">
    <text evidence="4">The sequence shown here is derived from an EMBL/GenBank/DDBJ whole genome shotgun (WGS) entry which is preliminary data.</text>
</comment>
<proteinExistence type="predicted"/>
<dbReference type="PANTHER" id="PTHR45138:SF9">
    <property type="entry name" value="DIGUANYLATE CYCLASE DGCM-RELATED"/>
    <property type="match status" value="1"/>
</dbReference>
<dbReference type="InterPro" id="IPR000160">
    <property type="entry name" value="GGDEF_dom"/>
</dbReference>
<keyword evidence="5" id="KW-1185">Reference proteome</keyword>
<dbReference type="PROSITE" id="PS50887">
    <property type="entry name" value="GGDEF"/>
    <property type="match status" value="1"/>
</dbReference>
<dbReference type="NCBIfam" id="TIGR00229">
    <property type="entry name" value="sensory_box"/>
    <property type="match status" value="1"/>
</dbReference>
<organism evidence="4 5">
    <name type="scientific">Shewanella intestini</name>
    <dbReference type="NCBI Taxonomy" id="2017544"/>
    <lineage>
        <taxon>Bacteria</taxon>
        <taxon>Pseudomonadati</taxon>
        <taxon>Pseudomonadota</taxon>
        <taxon>Gammaproteobacteria</taxon>
        <taxon>Alteromonadales</taxon>
        <taxon>Shewanellaceae</taxon>
        <taxon>Shewanella</taxon>
    </lineage>
</organism>
<evidence type="ECO:0000256" key="1">
    <source>
        <dbReference type="ARBA" id="ARBA00012528"/>
    </source>
</evidence>
<dbReference type="Pfam" id="PF00990">
    <property type="entry name" value="GGDEF"/>
    <property type="match status" value="1"/>
</dbReference>
<dbReference type="Proteomes" id="UP000811844">
    <property type="component" value="Unassembled WGS sequence"/>
</dbReference>
<dbReference type="Gene3D" id="3.30.70.270">
    <property type="match status" value="1"/>
</dbReference>
<dbReference type="InterPro" id="IPR000014">
    <property type="entry name" value="PAS"/>
</dbReference>
<dbReference type="PANTHER" id="PTHR45138">
    <property type="entry name" value="REGULATORY COMPONENTS OF SENSORY TRANSDUCTION SYSTEM"/>
    <property type="match status" value="1"/>
</dbReference>
<dbReference type="SUPFAM" id="SSF55073">
    <property type="entry name" value="Nucleotide cyclase"/>
    <property type="match status" value="1"/>
</dbReference>
<reference evidence="4 5" key="1">
    <citation type="submission" date="2020-02" db="EMBL/GenBank/DDBJ databases">
        <title>Shewanella WXL01 sp. nov., a marine bacterium isolated from green algae in Luhuitou Fringing Reef (Northern South China Sea).</title>
        <authorList>
            <person name="Wang X."/>
        </authorList>
    </citation>
    <scope>NUCLEOTIDE SEQUENCE [LARGE SCALE GENOMIC DNA]</scope>
    <source>
        <strain evidence="4 5">MCCC 1A01895</strain>
    </source>
</reference>
<dbReference type="InterPro" id="IPR043128">
    <property type="entry name" value="Rev_trsase/Diguanyl_cyclase"/>
</dbReference>
<gene>
    <name evidence="4" type="ORF">G3R48_04285</name>
</gene>
<evidence type="ECO:0000259" key="3">
    <source>
        <dbReference type="PROSITE" id="PS50887"/>
    </source>
</evidence>
<comment type="catalytic activity">
    <reaction evidence="2">
        <text>2 GTP = 3',3'-c-di-GMP + 2 diphosphate</text>
        <dbReference type="Rhea" id="RHEA:24898"/>
        <dbReference type="ChEBI" id="CHEBI:33019"/>
        <dbReference type="ChEBI" id="CHEBI:37565"/>
        <dbReference type="ChEBI" id="CHEBI:58805"/>
        <dbReference type="EC" id="2.7.7.65"/>
    </reaction>
</comment>
<evidence type="ECO:0000256" key="2">
    <source>
        <dbReference type="ARBA" id="ARBA00034247"/>
    </source>
</evidence>
<sequence length="411" mass="46879">MPFINIDSTYGVVIIQDLIVVDADLNYARLYGYESSEELLADINSFLDLIPKEYQDLAVKNFKGTIAGEITPKGHTFTNIDRYGKEFTVFSVDHVIKWQGKPALQVTVIDLSVVVKANQRLRQQDLMFRRLVMNSGQGMIVHRNFKPLMINNAWVKEMRADSIEQVLAMKTILPIIPIEVQQRAYQRYADVLDGDFIGKSHVIENICFDGQRRFFNAYDNVVEWEGEKAIQVVIEDCTDKVHYENLLSYRASHDSLTELLNRSAIYEWLKKLSSQKLTCLLLDIDDFKLVNDTHGHFTGDTVIKALASITKEIVGSRDGVVGRWGGEEFIAFIPLNDITHVSQLAELIRQRFEQLLFISESNEFKVTVSIGVGQCVKCIDMKCVENLIKKTDKALYQAKAQGKNSIQINHY</sequence>
<dbReference type="RefSeq" id="WP_153663402.1">
    <property type="nucleotide sequence ID" value="NZ_JAAIKR010000002.1"/>
</dbReference>
<dbReference type="NCBIfam" id="TIGR00254">
    <property type="entry name" value="GGDEF"/>
    <property type="match status" value="1"/>
</dbReference>
<dbReference type="InterPro" id="IPR035965">
    <property type="entry name" value="PAS-like_dom_sf"/>
</dbReference>
<dbReference type="Gene3D" id="3.30.450.20">
    <property type="entry name" value="PAS domain"/>
    <property type="match status" value="1"/>
</dbReference>
<dbReference type="SUPFAM" id="SSF55785">
    <property type="entry name" value="PYP-like sensor domain (PAS domain)"/>
    <property type="match status" value="2"/>
</dbReference>
<evidence type="ECO:0000313" key="4">
    <source>
        <dbReference type="EMBL" id="MBR9727215.1"/>
    </source>
</evidence>
<dbReference type="EC" id="2.7.7.65" evidence="1"/>
<dbReference type="SMART" id="SM00267">
    <property type="entry name" value="GGDEF"/>
    <property type="match status" value="1"/>
</dbReference>
<evidence type="ECO:0000313" key="5">
    <source>
        <dbReference type="Proteomes" id="UP000811844"/>
    </source>
</evidence>
<dbReference type="CDD" id="cd01949">
    <property type="entry name" value="GGDEF"/>
    <property type="match status" value="1"/>
</dbReference>